<dbReference type="InParanoid" id="A0A132BC13"/>
<keyword evidence="1" id="KW-0812">Transmembrane</keyword>
<proteinExistence type="predicted"/>
<dbReference type="KEGG" id="psco:LY89DRAFT_266297"/>
<name>A0A132BC13_MOLSC</name>
<reference evidence="2 3" key="1">
    <citation type="submission" date="2015-10" db="EMBL/GenBank/DDBJ databases">
        <title>Full genome of DAOMC 229536 Phialocephala scopiformis, a fungal endophyte of spruce producing the potent anti-insectan compound rugulosin.</title>
        <authorList>
            <consortium name="DOE Joint Genome Institute"/>
            <person name="Walker A.K."/>
            <person name="Frasz S.L."/>
            <person name="Seifert K.A."/>
            <person name="Miller J.D."/>
            <person name="Mondo S.J."/>
            <person name="Labutti K."/>
            <person name="Lipzen A."/>
            <person name="Dockter R."/>
            <person name="Kennedy M."/>
            <person name="Grigoriev I.V."/>
            <person name="Spatafora J.W."/>
        </authorList>
    </citation>
    <scope>NUCLEOTIDE SEQUENCE [LARGE SCALE GENOMIC DNA]</scope>
    <source>
        <strain evidence="2 3">CBS 120377</strain>
    </source>
</reference>
<evidence type="ECO:0000313" key="2">
    <source>
        <dbReference type="EMBL" id="KUJ09918.1"/>
    </source>
</evidence>
<evidence type="ECO:0000256" key="1">
    <source>
        <dbReference type="SAM" id="Phobius"/>
    </source>
</evidence>
<evidence type="ECO:0000313" key="3">
    <source>
        <dbReference type="Proteomes" id="UP000070700"/>
    </source>
</evidence>
<organism evidence="2 3">
    <name type="scientific">Mollisia scopiformis</name>
    <name type="common">Conifer needle endophyte fungus</name>
    <name type="synonym">Phialocephala scopiformis</name>
    <dbReference type="NCBI Taxonomy" id="149040"/>
    <lineage>
        <taxon>Eukaryota</taxon>
        <taxon>Fungi</taxon>
        <taxon>Dikarya</taxon>
        <taxon>Ascomycota</taxon>
        <taxon>Pezizomycotina</taxon>
        <taxon>Leotiomycetes</taxon>
        <taxon>Helotiales</taxon>
        <taxon>Mollisiaceae</taxon>
        <taxon>Mollisia</taxon>
    </lineage>
</organism>
<sequence>MFFRETASIVAAKPVAGLMLFALLPPLSCSIYRMSLAFVLRYTSSLLSLKIFLLSLIDFVCICVCIIVVALALSCFLFRPSNSFVEVIQGFGSGHRGKDVCLAEVVSILSLFERLDRTSDDWLETCIPVLEYGQNFGRSVPMELNSKSRS</sequence>
<dbReference type="AlphaFoldDB" id="A0A132BC13"/>
<dbReference type="GeneID" id="28816042"/>
<dbReference type="EMBL" id="KQ947430">
    <property type="protein sequence ID" value="KUJ09918.1"/>
    <property type="molecule type" value="Genomic_DNA"/>
</dbReference>
<dbReference type="Proteomes" id="UP000070700">
    <property type="component" value="Unassembled WGS sequence"/>
</dbReference>
<keyword evidence="1" id="KW-1133">Transmembrane helix</keyword>
<keyword evidence="3" id="KW-1185">Reference proteome</keyword>
<gene>
    <name evidence="2" type="ORF">LY89DRAFT_266297</name>
</gene>
<keyword evidence="1" id="KW-0472">Membrane</keyword>
<dbReference type="RefSeq" id="XP_018064273.1">
    <property type="nucleotide sequence ID" value="XM_018206316.1"/>
</dbReference>
<accession>A0A132BC13</accession>
<protein>
    <submittedName>
        <fullName evidence="2">Uncharacterized protein</fullName>
    </submittedName>
</protein>
<feature type="transmembrane region" description="Helical" evidence="1">
    <location>
        <begin position="53"/>
        <end position="78"/>
    </location>
</feature>